<reference evidence="2 3" key="2">
    <citation type="journal article" date="2011" name="J. Antibiot.">
        <title>Furaquinocins I and J: novel polyketide isoprenoid hybrid compounds from Streptomyces reveromyceticus SN-593.</title>
        <authorList>
            <person name="Panthee S."/>
            <person name="Takahashi S."/>
            <person name="Takagi H."/>
            <person name="Nogawa T."/>
            <person name="Oowada E."/>
            <person name="Uramoto M."/>
            <person name="Osada H."/>
        </authorList>
    </citation>
    <scope>NUCLEOTIDE SEQUENCE [LARGE SCALE GENOMIC DNA]</scope>
    <source>
        <strain evidence="2 3">SN-593</strain>
    </source>
</reference>
<keyword evidence="3" id="KW-1185">Reference proteome</keyword>
<reference evidence="2 3" key="4">
    <citation type="journal article" date="2020" name="Sci. Rep.">
        <title>beta-carboline chemical signals induce reveromycin production through a LuxR family regulator in Streptomyces sp. SN-593.</title>
        <authorList>
            <person name="Panthee S."/>
            <person name="Kito N."/>
            <person name="Hayashi T."/>
            <person name="Shimizu T."/>
            <person name="Ishikawa J."/>
            <person name="Hamamoto H."/>
            <person name="Osada H."/>
            <person name="Takahashi S."/>
        </authorList>
    </citation>
    <scope>NUCLEOTIDE SEQUENCE [LARGE SCALE GENOMIC DNA]</scope>
    <source>
        <strain evidence="2 3">SN-593</strain>
    </source>
</reference>
<dbReference type="KEGG" id="arev:RVR_5227"/>
<keyword evidence="1" id="KW-0812">Transmembrane</keyword>
<organism evidence="2 3">
    <name type="scientific">Actinacidiphila reveromycinica</name>
    <dbReference type="NCBI Taxonomy" id="659352"/>
    <lineage>
        <taxon>Bacteria</taxon>
        <taxon>Bacillati</taxon>
        <taxon>Actinomycetota</taxon>
        <taxon>Actinomycetes</taxon>
        <taxon>Kitasatosporales</taxon>
        <taxon>Streptomycetaceae</taxon>
        <taxon>Actinacidiphila</taxon>
    </lineage>
</organism>
<feature type="transmembrane region" description="Helical" evidence="1">
    <location>
        <begin position="82"/>
        <end position="103"/>
    </location>
</feature>
<dbReference type="Pfam" id="PF07332">
    <property type="entry name" value="Phage_holin_3_6"/>
    <property type="match status" value="1"/>
</dbReference>
<evidence type="ECO:0000256" key="1">
    <source>
        <dbReference type="SAM" id="Phobius"/>
    </source>
</evidence>
<evidence type="ECO:0000313" key="3">
    <source>
        <dbReference type="Proteomes" id="UP000595703"/>
    </source>
</evidence>
<dbReference type="EMBL" id="AP018365">
    <property type="protein sequence ID" value="BBA98867.1"/>
    <property type="molecule type" value="Genomic_DNA"/>
</dbReference>
<feature type="transmembrane region" description="Helical" evidence="1">
    <location>
        <begin position="53"/>
        <end position="76"/>
    </location>
</feature>
<keyword evidence="1" id="KW-0472">Membrane</keyword>
<keyword evidence="1" id="KW-1133">Transmembrane helix</keyword>
<gene>
    <name evidence="2" type="ORF">RVR_5227</name>
</gene>
<reference evidence="2 3" key="3">
    <citation type="journal article" date="2011" name="Nat. Chem. Biol.">
        <title>Reveromycin A biosynthesis uses RevG and RevJ for stereospecific spiroacetal formation.</title>
        <authorList>
            <person name="Takahashi S."/>
            <person name="Toyoda A."/>
            <person name="Sekiyama Y."/>
            <person name="Takagi H."/>
            <person name="Nogawa T."/>
            <person name="Uramoto M."/>
            <person name="Suzuki R."/>
            <person name="Koshino H."/>
            <person name="Kumano T."/>
            <person name="Panthee S."/>
            <person name="Dairi T."/>
            <person name="Ishikawa J."/>
            <person name="Ikeda H."/>
            <person name="Sakaki Y."/>
            <person name="Osada H."/>
        </authorList>
    </citation>
    <scope>NUCLEOTIDE SEQUENCE [LARGE SCALE GENOMIC DNA]</scope>
    <source>
        <strain evidence="2 3">SN-593</strain>
    </source>
</reference>
<dbReference type="Proteomes" id="UP000595703">
    <property type="component" value="Chromosome"/>
</dbReference>
<accession>A0A7U3UU06</accession>
<proteinExistence type="predicted"/>
<protein>
    <submittedName>
        <fullName evidence="2">Putative integral membrane protein</fullName>
    </submittedName>
</protein>
<dbReference type="InterPro" id="IPR009937">
    <property type="entry name" value="Phage_holin_3_6"/>
</dbReference>
<sequence>MKAVTHANGSARSVGTLVKEGTEQLSELVRQELKLAQAELAQKGKKAGVGGGLFGAAGLMAFFALAALVTAAIAAVAMPLPLWAAALIVAGGLLLVAGVAALIGRGQVKRAVPPVPEETVDSVHQDLVILKERAKR</sequence>
<reference evidence="2 3" key="1">
    <citation type="journal article" date="2010" name="J. Bacteriol.">
        <title>Biochemical characterization of a novel indole prenyltransferase from Streptomyces sp. SN-593.</title>
        <authorList>
            <person name="Takahashi S."/>
            <person name="Takagi H."/>
            <person name="Toyoda A."/>
            <person name="Uramoto M."/>
            <person name="Nogawa T."/>
            <person name="Ueki M."/>
            <person name="Sakaki Y."/>
            <person name="Osada H."/>
        </authorList>
    </citation>
    <scope>NUCLEOTIDE SEQUENCE [LARGE SCALE GENOMIC DNA]</scope>
    <source>
        <strain evidence="2 3">SN-593</strain>
    </source>
</reference>
<evidence type="ECO:0000313" key="2">
    <source>
        <dbReference type="EMBL" id="BBA98867.1"/>
    </source>
</evidence>
<name>A0A7U3UU06_9ACTN</name>
<dbReference type="AlphaFoldDB" id="A0A7U3UU06"/>